<dbReference type="EMBL" id="LN679102">
    <property type="protein sequence ID" value="CEL57762.1"/>
    <property type="molecule type" value="Genomic_DNA"/>
</dbReference>
<evidence type="ECO:0000313" key="4">
    <source>
        <dbReference type="Proteomes" id="UP000059188"/>
    </source>
</evidence>
<protein>
    <submittedName>
        <fullName evidence="3">BRCT-containing protein 1</fullName>
    </submittedName>
</protein>
<feature type="compositionally biased region" description="Polar residues" evidence="1">
    <location>
        <begin position="704"/>
        <end position="713"/>
    </location>
</feature>
<name>A0A0B7FNM3_THACB</name>
<feature type="region of interest" description="Disordered" evidence="1">
    <location>
        <begin position="478"/>
        <end position="815"/>
    </location>
</feature>
<dbReference type="OrthoDB" id="342264at2759"/>
<dbReference type="STRING" id="1108050.A0A0B7FNM3"/>
<dbReference type="GO" id="GO:0005634">
    <property type="term" value="C:nucleus"/>
    <property type="evidence" value="ECO:0007669"/>
    <property type="project" value="TreeGrafter"/>
</dbReference>
<feature type="region of interest" description="Disordered" evidence="1">
    <location>
        <begin position="232"/>
        <end position="253"/>
    </location>
</feature>
<accession>A0A0B7FNM3</accession>
<feature type="domain" description="BRCT" evidence="2">
    <location>
        <begin position="368"/>
        <end position="458"/>
    </location>
</feature>
<dbReference type="PROSITE" id="PS50172">
    <property type="entry name" value="BRCT"/>
    <property type="match status" value="5"/>
</dbReference>
<feature type="domain" description="BRCT" evidence="2">
    <location>
        <begin position="97"/>
        <end position="190"/>
    </location>
</feature>
<dbReference type="SMART" id="SM00292">
    <property type="entry name" value="BRCT"/>
    <property type="match status" value="6"/>
</dbReference>
<dbReference type="InterPro" id="IPR053036">
    <property type="entry name" value="CellCycle_DNARepair_Reg"/>
</dbReference>
<dbReference type="GO" id="GO:0006302">
    <property type="term" value="P:double-strand break repair"/>
    <property type="evidence" value="ECO:0007669"/>
    <property type="project" value="TreeGrafter"/>
</dbReference>
<evidence type="ECO:0000313" key="3">
    <source>
        <dbReference type="EMBL" id="CEL57762.1"/>
    </source>
</evidence>
<dbReference type="PANTHER" id="PTHR47667">
    <property type="entry name" value="REGULATOR OF TY1 TRANSPOSITION PROTEIN 107"/>
    <property type="match status" value="1"/>
</dbReference>
<dbReference type="Gene3D" id="3.40.50.10190">
    <property type="entry name" value="BRCT domain"/>
    <property type="match status" value="5"/>
</dbReference>
<dbReference type="GO" id="GO:1990683">
    <property type="term" value="P:DNA double-strand break attachment to nuclear envelope"/>
    <property type="evidence" value="ECO:0007669"/>
    <property type="project" value="TreeGrafter"/>
</dbReference>
<feature type="compositionally biased region" description="Polar residues" evidence="1">
    <location>
        <begin position="237"/>
        <end position="253"/>
    </location>
</feature>
<dbReference type="InterPro" id="IPR001357">
    <property type="entry name" value="BRCT_dom"/>
</dbReference>
<dbReference type="PANTHER" id="PTHR47667:SF1">
    <property type="entry name" value="REGULATOR OF TY1 TRANSPOSITION PROTEIN 107"/>
    <property type="match status" value="1"/>
</dbReference>
<dbReference type="AlphaFoldDB" id="A0A0B7FNM3"/>
<keyword evidence="4" id="KW-1185">Reference proteome</keyword>
<dbReference type="CDD" id="cd17743">
    <property type="entry name" value="BRCT_BRC1_like_rpt5"/>
    <property type="match status" value="1"/>
</dbReference>
<dbReference type="CDD" id="cd18432">
    <property type="entry name" value="BRCT_PAXIP1_rpt6_like"/>
    <property type="match status" value="1"/>
</dbReference>
<feature type="domain" description="BRCT" evidence="2">
    <location>
        <begin position="815"/>
        <end position="879"/>
    </location>
</feature>
<feature type="compositionally biased region" description="Polar residues" evidence="1">
    <location>
        <begin position="530"/>
        <end position="542"/>
    </location>
</feature>
<dbReference type="CDD" id="cd18436">
    <property type="entry name" value="BRCT_BRC1_like_rpt2"/>
    <property type="match status" value="1"/>
</dbReference>
<dbReference type="Pfam" id="PF12738">
    <property type="entry name" value="PTCB-BRCT"/>
    <property type="match status" value="2"/>
</dbReference>
<reference evidence="3 4" key="1">
    <citation type="submission" date="2014-11" db="EMBL/GenBank/DDBJ databases">
        <authorList>
            <person name="Wibberg Daniel"/>
        </authorList>
    </citation>
    <scope>NUCLEOTIDE SEQUENCE [LARGE SCALE GENOMIC DNA]</scope>
    <source>
        <strain evidence="3">Rhizoctonia solani AG1-IB 7/3/14</strain>
    </source>
</reference>
<feature type="compositionally biased region" description="Basic and acidic residues" evidence="1">
    <location>
        <begin position="735"/>
        <end position="755"/>
    </location>
</feature>
<dbReference type="InterPro" id="IPR036420">
    <property type="entry name" value="BRCT_dom_sf"/>
</dbReference>
<feature type="domain" description="BRCT" evidence="2">
    <location>
        <begin position="10"/>
        <end position="96"/>
    </location>
</feature>
<organism evidence="3 4">
    <name type="scientific">Thanatephorus cucumeris (strain AG1-IB / isolate 7/3/14)</name>
    <name type="common">Lettuce bottom rot fungus</name>
    <name type="synonym">Rhizoctonia solani</name>
    <dbReference type="NCBI Taxonomy" id="1108050"/>
    <lineage>
        <taxon>Eukaryota</taxon>
        <taxon>Fungi</taxon>
        <taxon>Dikarya</taxon>
        <taxon>Basidiomycota</taxon>
        <taxon>Agaricomycotina</taxon>
        <taxon>Agaricomycetes</taxon>
        <taxon>Cantharellales</taxon>
        <taxon>Ceratobasidiaceae</taxon>
        <taxon>Rhizoctonia</taxon>
        <taxon>Rhizoctonia solani AG-1</taxon>
    </lineage>
</organism>
<feature type="compositionally biased region" description="Basic and acidic residues" evidence="1">
    <location>
        <begin position="647"/>
        <end position="658"/>
    </location>
</feature>
<proteinExistence type="predicted"/>
<dbReference type="Proteomes" id="UP000059188">
    <property type="component" value="Unassembled WGS sequence"/>
</dbReference>
<dbReference type="Pfam" id="PF16770">
    <property type="entry name" value="RTT107_BRCT_5"/>
    <property type="match status" value="1"/>
</dbReference>
<evidence type="ECO:0000259" key="2">
    <source>
        <dbReference type="PROSITE" id="PS50172"/>
    </source>
</evidence>
<dbReference type="Pfam" id="PF16589">
    <property type="entry name" value="BRCT_2"/>
    <property type="match status" value="1"/>
</dbReference>
<sequence>MPSVDPNSDGTPQLFSGIHLFLAQSLSAVTLDHLRELLAEHGGTEVEHAKAASHVISLSDCFIGVEEAKEAIVVTPTWVERSVLLNKLQDPRYFSADPQKIFSGVVATSSDIPLRDSESIAAGIVAFGGQWKEALTSDVTHLFCLSESGPKYAKALNSQGHPLPIQVVVTHWFSDCFKSETLLSTKNYLFPNPPILHPDFNEKMVVEGPPENIADGSKALAQSNILRAAIDADLDPGSNSDAQPSPANRGVSSNRVLGDKRVVFSVRAVQGDPNRDQVYRRRVEQVGGTYISGLSLGGDGVPEETLRNADIFITSYRGNEEYDLATKFSNLIIGTPAWILYVTSTGLWSAPREHLLHYPYPEHPVPGFADQHITVTNYVGEAREYLKKLISSLGGKFTPSLTLKNVCVVASHTTIPPEQAKQNKISKAREWRIPIVNHLWLEDCFREWAKLPMSDQKYLNFPQGHEWTLEINAKGVGNGRLPPVPAPPDGKPAVAQNSHSARPPSAAANNTSRPASPLKPTSVPKPASVAKSTSSRRNSTVGHQAHNGVPSNGDTPHHSPPKSTKADSVKRKNSSGASQAAKRPKTTVADDDDTPVSPPKPANKPLSDTVSAASSSSFIKPLSEVQPRNVIKLLSPDKGKHKSRKSSSGDERSDDHSDSSSSPEHSVRRKPSPPSMSTAGRKPRAAATAAQNRLRNEIMPDVQKFQSEMSSSKGDVRKMQQIAEKKQRRTSMGNHENDDAPPPKKKKQGDDDGKLKKSQTTKSSQGHSEAEKAKSASSSKNKSKQTEDEKPRKSIVKSPVRIVCSKSKPTESQVKQMERLGASFTENDPARCTHLVVNSISRTEKFLCAFPACSYVVTMRWLEDSIKEGKLLDETKYNLLDPDNEKRYGMSLSRSLKIVKENKGKLLEGHTFFVTENVGVEFKSIERVIESSGGVAKLEPKPTKKKIGNDMKHNHVISSEEDKASWQALIKEDVPIYSKEFILNGILRQKLDWSADRIH</sequence>
<feature type="domain" description="BRCT" evidence="2">
    <location>
        <begin position="902"/>
        <end position="991"/>
    </location>
</feature>
<dbReference type="SUPFAM" id="SSF52113">
    <property type="entry name" value="BRCT domain"/>
    <property type="match status" value="4"/>
</dbReference>
<evidence type="ECO:0000256" key="1">
    <source>
        <dbReference type="SAM" id="MobiDB-lite"/>
    </source>
</evidence>
<gene>
    <name evidence="3" type="ORF">RSOLAG1IB_02506</name>
</gene>
<dbReference type="GO" id="GO:0035361">
    <property type="term" value="C:Cul8-RING ubiquitin ligase complex"/>
    <property type="evidence" value="ECO:0007669"/>
    <property type="project" value="TreeGrafter"/>
</dbReference>